<dbReference type="OrthoDB" id="10006946at2759"/>
<dbReference type="GO" id="GO:0005886">
    <property type="term" value="C:plasma membrane"/>
    <property type="evidence" value="ECO:0007669"/>
    <property type="project" value="TreeGrafter"/>
</dbReference>
<dbReference type="InterPro" id="IPR013130">
    <property type="entry name" value="Fe3_Rdtase_TM_dom"/>
</dbReference>
<evidence type="ECO:0000256" key="2">
    <source>
        <dbReference type="ARBA" id="ARBA00022692"/>
    </source>
</evidence>
<organism evidence="11 12">
    <name type="scientific">Septoria linicola</name>
    <dbReference type="NCBI Taxonomy" id="215465"/>
    <lineage>
        <taxon>Eukaryota</taxon>
        <taxon>Fungi</taxon>
        <taxon>Dikarya</taxon>
        <taxon>Ascomycota</taxon>
        <taxon>Pezizomycotina</taxon>
        <taxon>Dothideomycetes</taxon>
        <taxon>Dothideomycetidae</taxon>
        <taxon>Mycosphaerellales</taxon>
        <taxon>Mycosphaerellaceae</taxon>
        <taxon>Septoria</taxon>
    </lineage>
</organism>
<evidence type="ECO:0000256" key="1">
    <source>
        <dbReference type="ARBA" id="ARBA00004141"/>
    </source>
</evidence>
<evidence type="ECO:0000256" key="5">
    <source>
        <dbReference type="ARBA" id="ARBA00023002"/>
    </source>
</evidence>
<dbReference type="PANTHER" id="PTHR11972">
    <property type="entry name" value="NADPH OXIDASE"/>
    <property type="match status" value="1"/>
</dbReference>
<feature type="transmembrane region" description="Helical" evidence="9">
    <location>
        <begin position="12"/>
        <end position="32"/>
    </location>
</feature>
<proteinExistence type="predicted"/>
<dbReference type="Pfam" id="PF01794">
    <property type="entry name" value="Ferric_reduct"/>
    <property type="match status" value="1"/>
</dbReference>
<evidence type="ECO:0000256" key="9">
    <source>
        <dbReference type="SAM" id="Phobius"/>
    </source>
</evidence>
<keyword evidence="3" id="KW-0249">Electron transport</keyword>
<keyword evidence="5" id="KW-0560">Oxidoreductase</keyword>
<keyword evidence="6" id="KW-0813">Transport</keyword>
<dbReference type="AlphaFoldDB" id="A0A9Q9EDM9"/>
<feature type="transmembrane region" description="Helical" evidence="9">
    <location>
        <begin position="98"/>
        <end position="118"/>
    </location>
</feature>
<reference evidence="11" key="1">
    <citation type="submission" date="2022-06" db="EMBL/GenBank/DDBJ databases">
        <title>Complete genome sequences of two strains of the flax pathogen Septoria linicola.</title>
        <authorList>
            <person name="Lapalu N."/>
            <person name="Simon A."/>
            <person name="Demenou B."/>
            <person name="Paumier D."/>
            <person name="Guillot M.-P."/>
            <person name="Gout L."/>
            <person name="Valade R."/>
        </authorList>
    </citation>
    <scope>NUCLEOTIDE SEQUENCE</scope>
    <source>
        <strain evidence="11">SE15195</strain>
    </source>
</reference>
<evidence type="ECO:0000313" key="11">
    <source>
        <dbReference type="EMBL" id="USW47926.1"/>
    </source>
</evidence>
<keyword evidence="12" id="KW-1185">Reference proteome</keyword>
<accession>A0A9Q9EDM9</accession>
<evidence type="ECO:0000256" key="7">
    <source>
        <dbReference type="ARBA" id="ARBA00023136"/>
    </source>
</evidence>
<evidence type="ECO:0000259" key="10">
    <source>
        <dbReference type="Pfam" id="PF01794"/>
    </source>
</evidence>
<feature type="region of interest" description="Disordered" evidence="8">
    <location>
        <begin position="357"/>
        <end position="397"/>
    </location>
</feature>
<evidence type="ECO:0000313" key="12">
    <source>
        <dbReference type="Proteomes" id="UP001056384"/>
    </source>
</evidence>
<dbReference type="GO" id="GO:0016175">
    <property type="term" value="F:superoxide-generating NAD(P)H oxidase activity"/>
    <property type="evidence" value="ECO:0007669"/>
    <property type="project" value="TreeGrafter"/>
</dbReference>
<feature type="transmembrane region" description="Helical" evidence="9">
    <location>
        <begin position="152"/>
        <end position="174"/>
    </location>
</feature>
<dbReference type="PANTHER" id="PTHR11972:SF69">
    <property type="entry name" value="FERRIC REDUCTION OXIDASE 6-RELATED"/>
    <property type="match status" value="1"/>
</dbReference>
<sequence>MLPLIETQVTRGGIILILWQLTLYAVLIGNWWPSLWQYFTRRGEGLPGNGLVAFVAQSGHLADVTMGMVLLPVTRHGALAAFFKLEPSTNFLFHMTQAYLLFVFVVAHGLSYAGWAALYNRAKDQFHYIYPVLNPTYLYEEVWPGGHSSLTVWRASLIFTGVAATLIMTAMLLTSFPAMRRRYFNLFYFTHLSGILATIIVCLHASTMFYCTAPGLAMWLLDWTLRGLELRQKADAHICSLGRGWFSLTVLLPSKRLSGARAIQSPLAHFHIHHSHSSRVELHPFTTTTYLADRSSSVEVDGKDHIPIRFLFREMESKGVERPLQPSASKRRQWTGRLAALVQTELSLETTFIRPDSAPMELDNSKTSASSSSDDEERSIGIIQSSSASSADNPSCETSLDKKNLAASITTSAKHNRGTSCPDGIGAHLSLRLEGPYFTAAKPTAYRTVVCLVAGTGISGAIAIAWAFDAQNRARLASDTSSPHWSRLVVVWTVREKDYVDIPEILQLQSKGLDFRIHQTGAGRVRPNIAAILAELCAGNGDESWTYICGPSGFVSTAERACMKIPGLRWCTAM</sequence>
<evidence type="ECO:0000256" key="6">
    <source>
        <dbReference type="ARBA" id="ARBA00023065"/>
    </source>
</evidence>
<keyword evidence="7 9" id="KW-0472">Membrane</keyword>
<feature type="transmembrane region" description="Helical" evidence="9">
    <location>
        <begin position="445"/>
        <end position="468"/>
    </location>
</feature>
<protein>
    <submittedName>
        <fullName evidence="11">Ferric reductase transmembrane component-like domain-containing protein</fullName>
    </submittedName>
</protein>
<keyword evidence="6" id="KW-0406">Ion transport</keyword>
<evidence type="ECO:0000256" key="8">
    <source>
        <dbReference type="SAM" id="MobiDB-lite"/>
    </source>
</evidence>
<comment type="subcellular location">
    <subcellularLocation>
        <location evidence="1">Membrane</location>
        <topology evidence="1">Multi-pass membrane protein</topology>
    </subcellularLocation>
</comment>
<evidence type="ECO:0000256" key="4">
    <source>
        <dbReference type="ARBA" id="ARBA00022989"/>
    </source>
</evidence>
<feature type="domain" description="Ferric oxidoreductase" evidence="10">
    <location>
        <begin position="59"/>
        <end position="202"/>
    </location>
</feature>
<dbReference type="EMBL" id="CP099418">
    <property type="protein sequence ID" value="USW47926.1"/>
    <property type="molecule type" value="Genomic_DNA"/>
</dbReference>
<keyword evidence="4 9" id="KW-1133">Transmembrane helix</keyword>
<dbReference type="Gene3D" id="3.40.50.80">
    <property type="entry name" value="Nucleotide-binding domain of ferredoxin-NADP reductase (FNR) module"/>
    <property type="match status" value="1"/>
</dbReference>
<feature type="transmembrane region" description="Helical" evidence="9">
    <location>
        <begin position="186"/>
        <end position="210"/>
    </location>
</feature>
<gene>
    <name evidence="11" type="ORF">Slin15195_G012450</name>
</gene>
<keyword evidence="2 9" id="KW-0812">Transmembrane</keyword>
<dbReference type="InterPro" id="IPR039261">
    <property type="entry name" value="FNR_nucleotide-bd"/>
</dbReference>
<evidence type="ECO:0000256" key="3">
    <source>
        <dbReference type="ARBA" id="ARBA00022982"/>
    </source>
</evidence>
<name>A0A9Q9EDM9_9PEZI</name>
<dbReference type="GO" id="GO:0006811">
    <property type="term" value="P:monoatomic ion transport"/>
    <property type="evidence" value="ECO:0007669"/>
    <property type="project" value="UniProtKB-KW"/>
</dbReference>
<dbReference type="Proteomes" id="UP001056384">
    <property type="component" value="Chromosome 1"/>
</dbReference>
<dbReference type="SUPFAM" id="SSF52343">
    <property type="entry name" value="Ferredoxin reductase-like, C-terminal NADP-linked domain"/>
    <property type="match status" value="1"/>
</dbReference>
<dbReference type="InterPro" id="IPR050369">
    <property type="entry name" value="RBOH/FRE"/>
</dbReference>